<evidence type="ECO:0000256" key="1">
    <source>
        <dbReference type="SAM" id="MobiDB-lite"/>
    </source>
</evidence>
<dbReference type="Gene3D" id="3.40.50.1820">
    <property type="entry name" value="alpha/beta hydrolase"/>
    <property type="match status" value="1"/>
</dbReference>
<dbReference type="PANTHER" id="PTHR23024:SF140">
    <property type="entry name" value="OS07G0162600 PROTEIN"/>
    <property type="match status" value="1"/>
</dbReference>
<evidence type="ECO:0000313" key="3">
    <source>
        <dbReference type="EMBL" id="GJN10205.1"/>
    </source>
</evidence>
<protein>
    <recommendedName>
        <fullName evidence="2">Alpha/beta hydrolase fold-3 domain-containing protein</fullName>
    </recommendedName>
</protein>
<proteinExistence type="predicted"/>
<dbReference type="EMBL" id="BQKI01000017">
    <property type="protein sequence ID" value="GJN10205.1"/>
    <property type="molecule type" value="Genomic_DNA"/>
</dbReference>
<dbReference type="InterPro" id="IPR013094">
    <property type="entry name" value="AB_hydrolase_3"/>
</dbReference>
<dbReference type="InterPro" id="IPR050466">
    <property type="entry name" value="Carboxylest/Gibb_receptor"/>
</dbReference>
<feature type="compositionally biased region" description="Basic and acidic residues" evidence="1">
    <location>
        <begin position="23"/>
        <end position="35"/>
    </location>
</feature>
<keyword evidence="4" id="KW-1185">Reference proteome</keyword>
<organism evidence="3 4">
    <name type="scientific">Eleusine coracana subsp. coracana</name>
    <dbReference type="NCBI Taxonomy" id="191504"/>
    <lineage>
        <taxon>Eukaryota</taxon>
        <taxon>Viridiplantae</taxon>
        <taxon>Streptophyta</taxon>
        <taxon>Embryophyta</taxon>
        <taxon>Tracheophyta</taxon>
        <taxon>Spermatophyta</taxon>
        <taxon>Magnoliopsida</taxon>
        <taxon>Liliopsida</taxon>
        <taxon>Poales</taxon>
        <taxon>Poaceae</taxon>
        <taxon>PACMAD clade</taxon>
        <taxon>Chloridoideae</taxon>
        <taxon>Cynodonteae</taxon>
        <taxon>Eleusininae</taxon>
        <taxon>Eleusine</taxon>
    </lineage>
</organism>
<reference evidence="3" key="1">
    <citation type="journal article" date="2018" name="DNA Res.">
        <title>Multiple hybrid de novo genome assembly of finger millet, an orphan allotetraploid crop.</title>
        <authorList>
            <person name="Hatakeyama M."/>
            <person name="Aluri S."/>
            <person name="Balachadran M.T."/>
            <person name="Sivarajan S.R."/>
            <person name="Patrignani A."/>
            <person name="Gruter S."/>
            <person name="Poveda L."/>
            <person name="Shimizu-Inatsugi R."/>
            <person name="Baeten J."/>
            <person name="Francoijs K.J."/>
            <person name="Nataraja K.N."/>
            <person name="Reddy Y.A.N."/>
            <person name="Phadnis S."/>
            <person name="Ravikumar R.L."/>
            <person name="Schlapbach R."/>
            <person name="Sreeman S.M."/>
            <person name="Shimizu K.K."/>
        </authorList>
    </citation>
    <scope>NUCLEOTIDE SEQUENCE</scope>
</reference>
<dbReference type="InterPro" id="IPR029058">
    <property type="entry name" value="AB_hydrolase_fold"/>
</dbReference>
<feature type="domain" description="Alpha/beta hydrolase fold-3" evidence="2">
    <location>
        <begin position="37"/>
        <end position="169"/>
    </location>
</feature>
<comment type="caution">
    <text evidence="3">The sequence shown here is derived from an EMBL/GenBank/DDBJ whole genome shotgun (WGS) entry which is preliminary data.</text>
</comment>
<name>A0AAV5DIA5_ELECO</name>
<gene>
    <name evidence="3" type="primary">ga28281</name>
    <name evidence="3" type="ORF">PR202_ga28281</name>
</gene>
<dbReference type="Pfam" id="PF07859">
    <property type="entry name" value="Abhydrolase_3"/>
    <property type="match status" value="1"/>
</dbReference>
<dbReference type="PANTHER" id="PTHR23024">
    <property type="entry name" value="ARYLACETAMIDE DEACETYLASE"/>
    <property type="match status" value="1"/>
</dbReference>
<dbReference type="AlphaFoldDB" id="A0AAV5DIA5"/>
<dbReference type="SUPFAM" id="SSF53474">
    <property type="entry name" value="alpha/beta-Hydrolases"/>
    <property type="match status" value="1"/>
</dbReference>
<sequence length="195" mass="20873">MSSDDAAERRSEAGKKKSIAGDSKGERGRQLRGEHQSAGTKLVGITGSLLPVDPVRVVGCVLLWPYFGGEERTPSEAACPGDAFLTLVLYDQMWRIALPVGATRDHPAANPFGPDCPGLRDAVDLPPMLVATGDCDMLIDRIRDYVALLKAFGKQVELVEFAGQAHAFAVFKPEIEDAAELVSVVRRFVHGSGAA</sequence>
<evidence type="ECO:0000313" key="4">
    <source>
        <dbReference type="Proteomes" id="UP001054889"/>
    </source>
</evidence>
<dbReference type="GO" id="GO:0016787">
    <property type="term" value="F:hydrolase activity"/>
    <property type="evidence" value="ECO:0007669"/>
    <property type="project" value="InterPro"/>
</dbReference>
<evidence type="ECO:0000259" key="2">
    <source>
        <dbReference type="Pfam" id="PF07859"/>
    </source>
</evidence>
<feature type="compositionally biased region" description="Basic and acidic residues" evidence="1">
    <location>
        <begin position="1"/>
        <end position="15"/>
    </location>
</feature>
<dbReference type="Proteomes" id="UP001054889">
    <property type="component" value="Unassembled WGS sequence"/>
</dbReference>
<feature type="region of interest" description="Disordered" evidence="1">
    <location>
        <begin position="1"/>
        <end position="37"/>
    </location>
</feature>
<reference evidence="3" key="2">
    <citation type="submission" date="2021-12" db="EMBL/GenBank/DDBJ databases">
        <title>Resequencing data analysis of finger millet.</title>
        <authorList>
            <person name="Hatakeyama M."/>
            <person name="Aluri S."/>
            <person name="Balachadran M.T."/>
            <person name="Sivarajan S.R."/>
            <person name="Poveda L."/>
            <person name="Shimizu-Inatsugi R."/>
            <person name="Schlapbach R."/>
            <person name="Sreeman S.M."/>
            <person name="Shimizu K.K."/>
        </authorList>
    </citation>
    <scope>NUCLEOTIDE SEQUENCE</scope>
</reference>
<accession>A0AAV5DIA5</accession>